<dbReference type="InParanoid" id="E2BFA6"/>
<keyword evidence="1" id="KW-0472">Membrane</keyword>
<gene>
    <name evidence="2" type="ORF">EAI_11074</name>
</gene>
<evidence type="ECO:0008006" key="4">
    <source>
        <dbReference type="Google" id="ProtNLM"/>
    </source>
</evidence>
<feature type="transmembrane region" description="Helical" evidence="1">
    <location>
        <begin position="123"/>
        <end position="147"/>
    </location>
</feature>
<sequence>MIGQPHDFTQSYITPVACEDIPPVAKPIRVIQFLLVAAIFALTVYTISSSSPYEKIEELLLTSLYTTFLFIAVIDMISQLSGEPITDTPMFLFGVVGTVLFLMAAFGIFFVTNRAGVTQIWRLMTSIALSSVCSLLYLLDVLLIYLYGY</sequence>
<feature type="transmembrane region" description="Helical" evidence="1">
    <location>
        <begin position="30"/>
        <end position="47"/>
    </location>
</feature>
<dbReference type="Proteomes" id="UP000008237">
    <property type="component" value="Unassembled WGS sequence"/>
</dbReference>
<evidence type="ECO:0000313" key="2">
    <source>
        <dbReference type="EMBL" id="EFN85619.1"/>
    </source>
</evidence>
<organism evidence="3">
    <name type="scientific">Harpegnathos saltator</name>
    <name type="common">Jerdon's jumping ant</name>
    <dbReference type="NCBI Taxonomy" id="610380"/>
    <lineage>
        <taxon>Eukaryota</taxon>
        <taxon>Metazoa</taxon>
        <taxon>Ecdysozoa</taxon>
        <taxon>Arthropoda</taxon>
        <taxon>Hexapoda</taxon>
        <taxon>Insecta</taxon>
        <taxon>Pterygota</taxon>
        <taxon>Neoptera</taxon>
        <taxon>Endopterygota</taxon>
        <taxon>Hymenoptera</taxon>
        <taxon>Apocrita</taxon>
        <taxon>Aculeata</taxon>
        <taxon>Formicoidea</taxon>
        <taxon>Formicidae</taxon>
        <taxon>Ponerinae</taxon>
        <taxon>Ponerini</taxon>
        <taxon>Harpegnathos</taxon>
    </lineage>
</organism>
<reference evidence="2 3" key="1">
    <citation type="journal article" date="2010" name="Science">
        <title>Genomic comparison of the ants Camponotus floridanus and Harpegnathos saltator.</title>
        <authorList>
            <person name="Bonasio R."/>
            <person name="Zhang G."/>
            <person name="Ye C."/>
            <person name="Mutti N.S."/>
            <person name="Fang X."/>
            <person name="Qin N."/>
            <person name="Donahue G."/>
            <person name="Yang P."/>
            <person name="Li Q."/>
            <person name="Li C."/>
            <person name="Zhang P."/>
            <person name="Huang Z."/>
            <person name="Berger S.L."/>
            <person name="Reinberg D."/>
            <person name="Wang J."/>
            <person name="Liebig J."/>
        </authorList>
    </citation>
    <scope>NUCLEOTIDE SEQUENCE [LARGE SCALE GENOMIC DNA]</scope>
    <source>
        <strain evidence="2 3">R22 G/1</strain>
    </source>
</reference>
<protein>
    <recommendedName>
        <fullName evidence="4">MARVEL domain-containing protein</fullName>
    </recommendedName>
</protein>
<dbReference type="EMBL" id="GL447982">
    <property type="protein sequence ID" value="EFN85619.1"/>
    <property type="molecule type" value="Genomic_DNA"/>
</dbReference>
<name>E2BFA6_HARSA</name>
<feature type="transmembrane region" description="Helical" evidence="1">
    <location>
        <begin position="59"/>
        <end position="78"/>
    </location>
</feature>
<keyword evidence="1" id="KW-0812">Transmembrane</keyword>
<proteinExistence type="predicted"/>
<keyword evidence="3" id="KW-1185">Reference proteome</keyword>
<evidence type="ECO:0000256" key="1">
    <source>
        <dbReference type="SAM" id="Phobius"/>
    </source>
</evidence>
<dbReference type="AlphaFoldDB" id="E2BFA6"/>
<keyword evidence="1" id="KW-1133">Transmembrane helix</keyword>
<accession>E2BFA6</accession>
<feature type="transmembrane region" description="Helical" evidence="1">
    <location>
        <begin position="90"/>
        <end position="111"/>
    </location>
</feature>
<evidence type="ECO:0000313" key="3">
    <source>
        <dbReference type="Proteomes" id="UP000008237"/>
    </source>
</evidence>